<feature type="chain" id="PRO_5042813011" description="MAM domain-containing protein" evidence="2">
    <location>
        <begin position="25"/>
        <end position="792"/>
    </location>
</feature>
<keyword evidence="2" id="KW-0732">Signal</keyword>
<comment type="caution">
    <text evidence="4">The sequence shown here is derived from an EMBL/GenBank/DDBJ whole genome shotgun (WGS) entry which is preliminary data.</text>
</comment>
<sequence length="792" mass="86854">MSHSTVFLSLLFSLLLLISIGAEAKKNYFEFENDMEGWLTYRNNWHWSDRAGLQNPVPASSSDGFAVMDAVYSSDELYTPYFVLPDGGELTMTFFLRSRWIGSNTLYIESYPEVGSPTRLIDLSQYSSPASNEWITVTVDLDPTTDRFALAIFCANNEAAPAGQLMYGCAIDQIIIDDYSVATSAPSTTPQVTTVTTTEPPTTEPPTTEPPTTEPPTTQPPTTEPPTTEPPTTEPPTTELPTTEPPTTEPPTTEPPTTEPPTTEPPTTEPPTTEPPTTEAQTTELPTTDPPTTEPPTTEPPTTEPATTEATTELFTTDFPTTEPATTYLPTTEQLTTDSPTEPPTELTDEPTNFTTEDSTEPFTEETTNSPTEISTYVPTAETTNVPTEETTDGPTPGPTDASTEQLTNAPTTMPTDEPTDAPTYSPTDTSTGPTKAPTEITTDTVSTTEGPQGPLVFDFLQGTQGWTLTNMNGAAWERVEFDRSNHFVTIPPYGPWVLQVFSTDVFASTVIAQSPQLEATEESMNIQITFWMDGDPSLPSALKVRRRNSFSSYDATPILNLDPYGDQENHNWITFSAQLKDLAVGDIFSLILEGSLGGNFNNSVAVDRIVLEGVKAIESDPSAFFDFENDLMGWMQGNMDGGRWLLMNGTSSEPSLRIPQPADGDRFLFAERFDIHSGVIALESPGFAIFPGEKKKVHIKFWTRGSVVYPAALRLRKKSIGGRYDDLPFLNLEPYGDIDNPDWITLDREYYIPVDETDEAFQLVIEADLGGDLDNMIAVDNVRVITEYIGI</sequence>
<feature type="compositionally biased region" description="Pro residues" evidence="1">
    <location>
        <begin position="288"/>
        <end position="303"/>
    </location>
</feature>
<feature type="domain" description="MAM" evidence="3">
    <location>
        <begin position="627"/>
        <end position="785"/>
    </location>
</feature>
<feature type="compositionally biased region" description="Pro residues" evidence="1">
    <location>
        <begin position="202"/>
        <end position="234"/>
    </location>
</feature>
<dbReference type="PROSITE" id="PS50060">
    <property type="entry name" value="MAM_2"/>
    <property type="match status" value="1"/>
</dbReference>
<feature type="region of interest" description="Disordered" evidence="1">
    <location>
        <begin position="184"/>
        <end position="454"/>
    </location>
</feature>
<feature type="compositionally biased region" description="Low complexity" evidence="1">
    <location>
        <begin position="439"/>
        <end position="449"/>
    </location>
</feature>
<evidence type="ECO:0000313" key="4">
    <source>
        <dbReference type="EMBL" id="KAK7078917.1"/>
    </source>
</evidence>
<feature type="compositionally biased region" description="Low complexity" evidence="1">
    <location>
        <begin position="184"/>
        <end position="201"/>
    </location>
</feature>
<feature type="compositionally biased region" description="Pro residues" evidence="1">
    <location>
        <begin position="243"/>
        <end position="274"/>
    </location>
</feature>
<dbReference type="InterPro" id="IPR000998">
    <property type="entry name" value="MAM_dom"/>
</dbReference>
<reference evidence="4 5" key="1">
    <citation type="submission" date="2023-11" db="EMBL/GenBank/DDBJ databases">
        <title>Halocaridina rubra genome assembly.</title>
        <authorList>
            <person name="Smith C."/>
        </authorList>
    </citation>
    <scope>NUCLEOTIDE SEQUENCE [LARGE SCALE GENOMIC DNA]</scope>
    <source>
        <strain evidence="4">EP-1</strain>
        <tissue evidence="4">Whole</tissue>
    </source>
</reference>
<name>A0AAN8X989_HALRR</name>
<accession>A0AAN8X989</accession>
<evidence type="ECO:0000256" key="2">
    <source>
        <dbReference type="SAM" id="SignalP"/>
    </source>
</evidence>
<dbReference type="EMBL" id="JAXCGZ010007626">
    <property type="protein sequence ID" value="KAK7078917.1"/>
    <property type="molecule type" value="Genomic_DNA"/>
</dbReference>
<feature type="compositionally biased region" description="Polar residues" evidence="1">
    <location>
        <begin position="423"/>
        <end position="434"/>
    </location>
</feature>
<gene>
    <name evidence="4" type="ORF">SK128_013041</name>
</gene>
<feature type="compositionally biased region" description="Low complexity" evidence="1">
    <location>
        <begin position="275"/>
        <end position="287"/>
    </location>
</feature>
<dbReference type="GO" id="GO:0016020">
    <property type="term" value="C:membrane"/>
    <property type="evidence" value="ECO:0007669"/>
    <property type="project" value="InterPro"/>
</dbReference>
<protein>
    <recommendedName>
        <fullName evidence="3">MAM domain-containing protein</fullName>
    </recommendedName>
</protein>
<dbReference type="SUPFAM" id="SSF49899">
    <property type="entry name" value="Concanavalin A-like lectins/glucanases"/>
    <property type="match status" value="1"/>
</dbReference>
<proteinExistence type="predicted"/>
<evidence type="ECO:0000313" key="5">
    <source>
        <dbReference type="Proteomes" id="UP001381693"/>
    </source>
</evidence>
<feature type="compositionally biased region" description="Low complexity" evidence="1">
    <location>
        <begin position="304"/>
        <end position="352"/>
    </location>
</feature>
<dbReference type="PANTHER" id="PTHR35383:SF1">
    <property type="entry name" value="MUCIN 12EA-RELATED"/>
    <property type="match status" value="1"/>
</dbReference>
<dbReference type="Proteomes" id="UP001381693">
    <property type="component" value="Unassembled WGS sequence"/>
</dbReference>
<feature type="compositionally biased region" description="Polar residues" evidence="1">
    <location>
        <begin position="365"/>
        <end position="386"/>
    </location>
</feature>
<dbReference type="Gene3D" id="2.60.120.200">
    <property type="match status" value="2"/>
</dbReference>
<keyword evidence="5" id="KW-1185">Reference proteome</keyword>
<dbReference type="AlphaFoldDB" id="A0AAN8X989"/>
<dbReference type="InterPro" id="IPR013320">
    <property type="entry name" value="ConA-like_dom_sf"/>
</dbReference>
<dbReference type="PANTHER" id="PTHR35383">
    <property type="entry name" value="MUCIN 12EA-RELATED"/>
    <property type="match status" value="1"/>
</dbReference>
<feature type="compositionally biased region" description="Low complexity" evidence="1">
    <location>
        <begin position="387"/>
        <end position="401"/>
    </location>
</feature>
<feature type="signal peptide" evidence="2">
    <location>
        <begin position="1"/>
        <end position="24"/>
    </location>
</feature>
<feature type="compositionally biased region" description="Polar residues" evidence="1">
    <location>
        <begin position="402"/>
        <end position="415"/>
    </location>
</feature>
<organism evidence="4 5">
    <name type="scientific">Halocaridina rubra</name>
    <name type="common">Hawaiian red shrimp</name>
    <dbReference type="NCBI Taxonomy" id="373956"/>
    <lineage>
        <taxon>Eukaryota</taxon>
        <taxon>Metazoa</taxon>
        <taxon>Ecdysozoa</taxon>
        <taxon>Arthropoda</taxon>
        <taxon>Crustacea</taxon>
        <taxon>Multicrustacea</taxon>
        <taxon>Malacostraca</taxon>
        <taxon>Eumalacostraca</taxon>
        <taxon>Eucarida</taxon>
        <taxon>Decapoda</taxon>
        <taxon>Pleocyemata</taxon>
        <taxon>Caridea</taxon>
        <taxon>Atyoidea</taxon>
        <taxon>Atyidae</taxon>
        <taxon>Halocaridina</taxon>
    </lineage>
</organism>
<evidence type="ECO:0000256" key="1">
    <source>
        <dbReference type="SAM" id="MobiDB-lite"/>
    </source>
</evidence>
<evidence type="ECO:0000259" key="3">
    <source>
        <dbReference type="PROSITE" id="PS50060"/>
    </source>
</evidence>